<reference evidence="9 10" key="1">
    <citation type="journal article" date="2017" name="Antonie Van Leeuwenhoek">
        <title>Phylogenomic resolution of the bacterial genus Pantoea and its relationship with Erwinia and Tatumella.</title>
        <authorList>
            <person name="Palmer M."/>
            <person name="Steenkamp E.T."/>
            <person name="Coetzee M.P."/>
            <person name="Chan W.Y."/>
            <person name="van Zyl E."/>
            <person name="De Maayer P."/>
            <person name="Coutinho T.A."/>
            <person name="Blom J."/>
            <person name="Smits T.H."/>
            <person name="Duffy B."/>
            <person name="Venter S.N."/>
        </authorList>
    </citation>
    <scope>NUCLEOTIDE SEQUENCE [LARGE SCALE GENOMIC DNA]</scope>
    <source>
        <strain evidence="9 10">LMG 26277</strain>
    </source>
</reference>
<sequence length="202" mass="22918">MADNSLAVRDPYLWHNDDVLKNLLEIHDSAQLRKAELAFSAARLATLELGNGVIGLPRLCHIHRTLFQDIYSWAGELRTIDIWRDETPYCHCEYIEKEGNALMSALEEERGLANLSQEEFVARIAHYYCEIYVLHPFRAGNGRAQRIFFEQLALHAGYLLNWDVLDREAWHTAIVTGVAGDLAPLTAQFAKVVSPAKLDKSL</sequence>
<evidence type="ECO:0000313" key="9">
    <source>
        <dbReference type="EMBL" id="ORM70929.1"/>
    </source>
</evidence>
<comment type="catalytic activity">
    <reaction evidence="7">
        <text>L-tyrosyl-[protein] + ATP = O-(5'-adenylyl)-L-tyrosyl-[protein] + diphosphate</text>
        <dbReference type="Rhea" id="RHEA:54288"/>
        <dbReference type="Rhea" id="RHEA-COMP:10136"/>
        <dbReference type="Rhea" id="RHEA-COMP:13846"/>
        <dbReference type="ChEBI" id="CHEBI:30616"/>
        <dbReference type="ChEBI" id="CHEBI:33019"/>
        <dbReference type="ChEBI" id="CHEBI:46858"/>
        <dbReference type="ChEBI" id="CHEBI:83624"/>
        <dbReference type="EC" id="2.7.7.108"/>
    </reaction>
</comment>
<evidence type="ECO:0000256" key="5">
    <source>
        <dbReference type="ARBA" id="ARBA00034531"/>
    </source>
</evidence>
<dbReference type="InterPro" id="IPR036597">
    <property type="entry name" value="Fido-like_dom_sf"/>
</dbReference>
<keyword evidence="1" id="KW-0808">Transferase</keyword>
<dbReference type="GO" id="GO:0070733">
    <property type="term" value="F:AMPylase activity"/>
    <property type="evidence" value="ECO:0007669"/>
    <property type="project" value="UniProtKB-EC"/>
</dbReference>
<dbReference type="RefSeq" id="WP_128602482.1">
    <property type="nucleotide sequence ID" value="NZ_MLFS01000057.1"/>
</dbReference>
<evidence type="ECO:0000256" key="4">
    <source>
        <dbReference type="ARBA" id="ARBA00022840"/>
    </source>
</evidence>
<keyword evidence="10" id="KW-1185">Reference proteome</keyword>
<dbReference type="Proteomes" id="UP000193104">
    <property type="component" value="Unassembled WGS sequence"/>
</dbReference>
<evidence type="ECO:0000256" key="6">
    <source>
        <dbReference type="ARBA" id="ARBA00047939"/>
    </source>
</evidence>
<keyword evidence="2" id="KW-0548">Nucleotidyltransferase</keyword>
<evidence type="ECO:0000256" key="1">
    <source>
        <dbReference type="ARBA" id="ARBA00022679"/>
    </source>
</evidence>
<dbReference type="PROSITE" id="PS51459">
    <property type="entry name" value="FIDO"/>
    <property type="match status" value="1"/>
</dbReference>
<dbReference type="EC" id="2.7.7.108" evidence="5"/>
<dbReference type="OrthoDB" id="9807853at2"/>
<dbReference type="Pfam" id="PF02661">
    <property type="entry name" value="Fic"/>
    <property type="match status" value="1"/>
</dbReference>
<dbReference type="GO" id="GO:0005524">
    <property type="term" value="F:ATP binding"/>
    <property type="evidence" value="ECO:0007669"/>
    <property type="project" value="UniProtKB-KW"/>
</dbReference>
<proteinExistence type="predicted"/>
<dbReference type="EMBL" id="MLFS01000057">
    <property type="protein sequence ID" value="ORM70929.1"/>
    <property type="molecule type" value="Genomic_DNA"/>
</dbReference>
<evidence type="ECO:0000259" key="8">
    <source>
        <dbReference type="PROSITE" id="PS51459"/>
    </source>
</evidence>
<protein>
    <recommendedName>
        <fullName evidence="5">protein adenylyltransferase</fullName>
        <ecNumber evidence="5">2.7.7.108</ecNumber>
    </recommendedName>
</protein>
<dbReference type="SUPFAM" id="SSF140931">
    <property type="entry name" value="Fic-like"/>
    <property type="match status" value="1"/>
</dbReference>
<dbReference type="Gene3D" id="1.10.3290.10">
    <property type="entry name" value="Fido-like domain"/>
    <property type="match status" value="1"/>
</dbReference>
<keyword evidence="3" id="KW-0547">Nucleotide-binding</keyword>
<dbReference type="GO" id="GO:0051302">
    <property type="term" value="P:regulation of cell division"/>
    <property type="evidence" value="ECO:0007669"/>
    <property type="project" value="TreeGrafter"/>
</dbReference>
<keyword evidence="4" id="KW-0067">ATP-binding</keyword>
<evidence type="ECO:0000256" key="3">
    <source>
        <dbReference type="ARBA" id="ARBA00022741"/>
    </source>
</evidence>
<feature type="domain" description="Fido" evidence="8">
    <location>
        <begin position="54"/>
        <end position="191"/>
    </location>
</feature>
<dbReference type="AlphaFoldDB" id="A0A1X1D2Q0"/>
<dbReference type="PANTHER" id="PTHR39560:SF1">
    <property type="entry name" value="PROTEIN ADENYLYLTRANSFERASE FIC-RELATED"/>
    <property type="match status" value="1"/>
</dbReference>
<gene>
    <name evidence="9" type="ORF">HA48_17320</name>
</gene>
<dbReference type="InterPro" id="IPR003812">
    <property type="entry name" value="Fido"/>
</dbReference>
<dbReference type="PANTHER" id="PTHR39560">
    <property type="entry name" value="PROTEIN ADENYLYLTRANSFERASE FIC-RELATED"/>
    <property type="match status" value="1"/>
</dbReference>
<comment type="catalytic activity">
    <reaction evidence="6">
        <text>L-threonyl-[protein] + ATP = 3-O-(5'-adenylyl)-L-threonyl-[protein] + diphosphate</text>
        <dbReference type="Rhea" id="RHEA:54292"/>
        <dbReference type="Rhea" id="RHEA-COMP:11060"/>
        <dbReference type="Rhea" id="RHEA-COMP:13847"/>
        <dbReference type="ChEBI" id="CHEBI:30013"/>
        <dbReference type="ChEBI" id="CHEBI:30616"/>
        <dbReference type="ChEBI" id="CHEBI:33019"/>
        <dbReference type="ChEBI" id="CHEBI:138113"/>
        <dbReference type="EC" id="2.7.7.108"/>
    </reaction>
</comment>
<evidence type="ECO:0000256" key="7">
    <source>
        <dbReference type="ARBA" id="ARBA00048696"/>
    </source>
</evidence>
<dbReference type="NCBIfam" id="NF007672">
    <property type="entry name" value="PRK10347.1"/>
    <property type="match status" value="1"/>
</dbReference>
<evidence type="ECO:0000313" key="10">
    <source>
        <dbReference type="Proteomes" id="UP000193104"/>
    </source>
</evidence>
<comment type="caution">
    <text evidence="9">The sequence shown here is derived from an EMBL/GenBank/DDBJ whole genome shotgun (WGS) entry which is preliminary data.</text>
</comment>
<accession>A0A1X1D2Q0</accession>
<organism evidence="9 10">
    <name type="scientific">Pantoea wallisii</name>
    <dbReference type="NCBI Taxonomy" id="1076551"/>
    <lineage>
        <taxon>Bacteria</taxon>
        <taxon>Pseudomonadati</taxon>
        <taxon>Pseudomonadota</taxon>
        <taxon>Gammaproteobacteria</taxon>
        <taxon>Enterobacterales</taxon>
        <taxon>Erwiniaceae</taxon>
        <taxon>Pantoea</taxon>
    </lineage>
</organism>
<evidence type="ECO:0000256" key="2">
    <source>
        <dbReference type="ARBA" id="ARBA00022695"/>
    </source>
</evidence>
<dbReference type="STRING" id="1076551.HA48_17320"/>
<name>A0A1X1D2Q0_9GAMM</name>